<dbReference type="PANTHER" id="PTHR12649">
    <property type="entry name" value="PEPTIDYL-TRNA HYDROLASE 2"/>
    <property type="match status" value="1"/>
</dbReference>
<dbReference type="RefSeq" id="XP_037887645.1">
    <property type="nucleotide sequence ID" value="XM_038031717.1"/>
</dbReference>
<keyword evidence="2 6" id="KW-0378">Hydrolase</keyword>
<evidence type="ECO:0000313" key="6">
    <source>
        <dbReference type="RefSeq" id="XP_037887645.1"/>
    </source>
</evidence>
<evidence type="ECO:0000256" key="1">
    <source>
        <dbReference type="ARBA" id="ARBA00013260"/>
    </source>
</evidence>
<comment type="similarity">
    <text evidence="3">Belongs to the PTH2 family.</text>
</comment>
<dbReference type="NCBIfam" id="NF003314">
    <property type="entry name" value="PRK04322.1"/>
    <property type="match status" value="1"/>
</dbReference>
<dbReference type="GeneID" id="119636400"/>
<dbReference type="PANTHER" id="PTHR12649:SF26">
    <property type="entry name" value="AMINOACYL-TRNA HYDROLASE"/>
    <property type="match status" value="1"/>
</dbReference>
<sequence length="138" mass="14941">MFKNFLKTFVAVPKNLSYSTKLALIARSDIKMSKGKIAAQCAHAAVICFQKAQCSANKETQEILELWLASGQPKIVLRVGSYNDLISLQDEAENVGILATIVYDAGHTQLNAGTATVLGIGPDKNNKIDKLVSHLNLL</sequence>
<dbReference type="GO" id="GO:0004045">
    <property type="term" value="F:peptidyl-tRNA hydrolase activity"/>
    <property type="evidence" value="ECO:0007669"/>
    <property type="project" value="UniProtKB-EC"/>
</dbReference>
<dbReference type="AlphaFoldDB" id="A0A9C6DQJ0"/>
<protein>
    <recommendedName>
        <fullName evidence="1">peptidyl-tRNA hydrolase</fullName>
        <ecNumber evidence="1">3.1.1.29</ecNumber>
    </recommendedName>
</protein>
<dbReference type="Gene3D" id="3.40.1490.10">
    <property type="entry name" value="Bit1"/>
    <property type="match status" value="1"/>
</dbReference>
<dbReference type="Proteomes" id="UP000092443">
    <property type="component" value="Unplaced"/>
</dbReference>
<organism evidence="5 6">
    <name type="scientific">Glossina fuscipes</name>
    <dbReference type="NCBI Taxonomy" id="7396"/>
    <lineage>
        <taxon>Eukaryota</taxon>
        <taxon>Metazoa</taxon>
        <taxon>Ecdysozoa</taxon>
        <taxon>Arthropoda</taxon>
        <taxon>Hexapoda</taxon>
        <taxon>Insecta</taxon>
        <taxon>Pterygota</taxon>
        <taxon>Neoptera</taxon>
        <taxon>Endopterygota</taxon>
        <taxon>Diptera</taxon>
        <taxon>Brachycera</taxon>
        <taxon>Muscomorpha</taxon>
        <taxon>Hippoboscoidea</taxon>
        <taxon>Glossinidae</taxon>
        <taxon>Glossina</taxon>
    </lineage>
</organism>
<dbReference type="NCBIfam" id="TIGR00283">
    <property type="entry name" value="arch_pth2"/>
    <property type="match status" value="1"/>
</dbReference>
<dbReference type="KEGG" id="gfs:119636400"/>
<dbReference type="FunFam" id="3.40.1490.10:FF:000001">
    <property type="entry name" value="Peptidyl-tRNA hydrolase 2"/>
    <property type="match status" value="1"/>
</dbReference>
<comment type="catalytic activity">
    <reaction evidence="4">
        <text>an N-acyl-L-alpha-aminoacyl-tRNA + H2O = an N-acyl-L-amino acid + a tRNA + H(+)</text>
        <dbReference type="Rhea" id="RHEA:54448"/>
        <dbReference type="Rhea" id="RHEA-COMP:10123"/>
        <dbReference type="Rhea" id="RHEA-COMP:13883"/>
        <dbReference type="ChEBI" id="CHEBI:15377"/>
        <dbReference type="ChEBI" id="CHEBI:15378"/>
        <dbReference type="ChEBI" id="CHEBI:59874"/>
        <dbReference type="ChEBI" id="CHEBI:78442"/>
        <dbReference type="ChEBI" id="CHEBI:138191"/>
        <dbReference type="EC" id="3.1.1.29"/>
    </reaction>
</comment>
<reference evidence="6" key="1">
    <citation type="submission" date="2025-08" db="UniProtKB">
        <authorList>
            <consortium name="RefSeq"/>
        </authorList>
    </citation>
    <scope>IDENTIFICATION</scope>
    <source>
        <tissue evidence="6">Whole body pupa</tissue>
    </source>
</reference>
<dbReference type="InterPro" id="IPR023476">
    <property type="entry name" value="Pep_tRNA_hydro_II_dom_sf"/>
</dbReference>
<keyword evidence="5" id="KW-1185">Reference proteome</keyword>
<proteinExistence type="inferred from homology"/>
<evidence type="ECO:0000256" key="4">
    <source>
        <dbReference type="ARBA" id="ARBA00048707"/>
    </source>
</evidence>
<dbReference type="CDD" id="cd02430">
    <property type="entry name" value="PTH2"/>
    <property type="match status" value="1"/>
</dbReference>
<dbReference type="EC" id="3.1.1.29" evidence="1"/>
<name>A0A9C6DQJ0_9MUSC</name>
<accession>A0A9C6DQJ0</accession>
<dbReference type="SUPFAM" id="SSF102462">
    <property type="entry name" value="Peptidyl-tRNA hydrolase II"/>
    <property type="match status" value="1"/>
</dbReference>
<gene>
    <name evidence="6" type="primary">LOC119636400</name>
</gene>
<evidence type="ECO:0000313" key="5">
    <source>
        <dbReference type="Proteomes" id="UP000092443"/>
    </source>
</evidence>
<dbReference type="InterPro" id="IPR002833">
    <property type="entry name" value="PTH2"/>
</dbReference>
<dbReference type="GO" id="GO:0005829">
    <property type="term" value="C:cytosol"/>
    <property type="evidence" value="ECO:0007669"/>
    <property type="project" value="TreeGrafter"/>
</dbReference>
<evidence type="ECO:0000256" key="2">
    <source>
        <dbReference type="ARBA" id="ARBA00022801"/>
    </source>
</evidence>
<dbReference type="Pfam" id="PF01981">
    <property type="entry name" value="PTH2"/>
    <property type="match status" value="1"/>
</dbReference>
<evidence type="ECO:0000256" key="3">
    <source>
        <dbReference type="ARBA" id="ARBA00038050"/>
    </source>
</evidence>